<dbReference type="PANTHER" id="PTHR43394">
    <property type="entry name" value="ATP-DEPENDENT PERMEASE MDL1, MITOCHONDRIAL"/>
    <property type="match status" value="1"/>
</dbReference>
<dbReference type="InterPro" id="IPR003439">
    <property type="entry name" value="ABC_transporter-like_ATP-bd"/>
</dbReference>
<proteinExistence type="inferred from homology"/>
<feature type="domain" description="ABC transmembrane type-1" evidence="11">
    <location>
        <begin position="1"/>
        <end position="226"/>
    </location>
</feature>
<evidence type="ECO:0000256" key="7">
    <source>
        <dbReference type="ARBA" id="ARBA00022989"/>
    </source>
</evidence>
<comment type="subcellular location">
    <subcellularLocation>
        <location evidence="1">Cell membrane</location>
        <topology evidence="1">Multi-pass membrane protein</topology>
    </subcellularLocation>
</comment>
<feature type="transmembrane region" description="Helical" evidence="9">
    <location>
        <begin position="47"/>
        <end position="69"/>
    </location>
</feature>
<accession>D4XW23</accession>
<keyword evidence="4 9" id="KW-0812">Transmembrane</keyword>
<dbReference type="PROSITE" id="PS50929">
    <property type="entry name" value="ABC_TM1F"/>
    <property type="match status" value="1"/>
</dbReference>
<dbReference type="Proteomes" id="UP000004757">
    <property type="component" value="Unassembled WGS sequence"/>
</dbReference>
<organism evidence="12 13">
    <name type="scientific">Mycoplasmopsis alligatoris A21JP2</name>
    <dbReference type="NCBI Taxonomy" id="747682"/>
    <lineage>
        <taxon>Bacteria</taxon>
        <taxon>Bacillati</taxon>
        <taxon>Mycoplasmatota</taxon>
        <taxon>Mycoplasmoidales</taxon>
        <taxon>Metamycoplasmataceae</taxon>
        <taxon>Mycoplasmopsis</taxon>
    </lineage>
</organism>
<dbReference type="InterPro" id="IPR036640">
    <property type="entry name" value="ABC1_TM_sf"/>
</dbReference>
<evidence type="ECO:0000259" key="11">
    <source>
        <dbReference type="PROSITE" id="PS50929"/>
    </source>
</evidence>
<reference evidence="12 13" key="1">
    <citation type="submission" date="2010-03" db="EMBL/GenBank/DDBJ databases">
        <authorList>
            <person name="Glass J.I."/>
            <person name="Benders G.A."/>
            <person name="Durkin A.S."/>
            <person name="Farmerie W.G."/>
            <person name="Hlavinka K."/>
            <person name="Hostetler J."/>
            <person name="Jackson J."/>
            <person name="May M.A."/>
            <person name="Miller R.H."/>
            <person name="Paralanov V."/>
            <person name="Radune D."/>
            <person name="Szczypinski B."/>
            <person name="Brown D.R."/>
        </authorList>
    </citation>
    <scope>NUCLEOTIDE SEQUENCE [LARGE SCALE GENOMIC DNA]</scope>
    <source>
        <strain evidence="12 13">A21JP2</strain>
    </source>
</reference>
<feature type="transmembrane region" description="Helical" evidence="9">
    <location>
        <begin position="75"/>
        <end position="95"/>
    </location>
</feature>
<dbReference type="Pfam" id="PF00664">
    <property type="entry name" value="ABC_membrane"/>
    <property type="match status" value="1"/>
</dbReference>
<dbReference type="RefSeq" id="WP_005683603.1">
    <property type="nucleotide sequence ID" value="NZ_ADNC01000021.1"/>
</dbReference>
<evidence type="ECO:0000256" key="5">
    <source>
        <dbReference type="ARBA" id="ARBA00022741"/>
    </source>
</evidence>
<dbReference type="GO" id="GO:0015421">
    <property type="term" value="F:ABC-type oligopeptide transporter activity"/>
    <property type="evidence" value="ECO:0007669"/>
    <property type="project" value="TreeGrafter"/>
</dbReference>
<keyword evidence="7 9" id="KW-1133">Transmembrane helix</keyword>
<dbReference type="InterPro" id="IPR003593">
    <property type="entry name" value="AAA+_ATPase"/>
</dbReference>
<dbReference type="eggNOG" id="COG1132">
    <property type="taxonomic scope" value="Bacteria"/>
</dbReference>
<dbReference type="AlphaFoldDB" id="D4XW23"/>
<evidence type="ECO:0000256" key="3">
    <source>
        <dbReference type="ARBA" id="ARBA00022448"/>
    </source>
</evidence>
<gene>
    <name evidence="12" type="ORF">MALL_0218</name>
</gene>
<protein>
    <submittedName>
        <fullName evidence="12">ABC transporter, ATP-binding protein</fullName>
    </submittedName>
</protein>
<keyword evidence="6 12" id="KW-0067">ATP-binding</keyword>
<keyword evidence="13" id="KW-1185">Reference proteome</keyword>
<name>D4XW23_9BACT</name>
<dbReference type="OrthoDB" id="383768at2"/>
<dbReference type="STRING" id="747682.MALL_0218"/>
<dbReference type="SUPFAM" id="SSF90123">
    <property type="entry name" value="ABC transporter transmembrane region"/>
    <property type="match status" value="1"/>
</dbReference>
<evidence type="ECO:0000256" key="4">
    <source>
        <dbReference type="ARBA" id="ARBA00022692"/>
    </source>
</evidence>
<dbReference type="PANTHER" id="PTHR43394:SF1">
    <property type="entry name" value="ATP-BINDING CASSETTE SUB-FAMILY B MEMBER 10, MITOCHONDRIAL"/>
    <property type="match status" value="1"/>
</dbReference>
<dbReference type="SUPFAM" id="SSF52540">
    <property type="entry name" value="P-loop containing nucleoside triphosphate hydrolases"/>
    <property type="match status" value="1"/>
</dbReference>
<feature type="domain" description="ABC transporter" evidence="10">
    <location>
        <begin position="259"/>
        <end position="495"/>
    </location>
</feature>
<dbReference type="FunFam" id="3.40.50.300:FF:000287">
    <property type="entry name" value="Multidrug ABC transporter ATP-binding protein"/>
    <property type="match status" value="1"/>
</dbReference>
<evidence type="ECO:0000256" key="8">
    <source>
        <dbReference type="ARBA" id="ARBA00023136"/>
    </source>
</evidence>
<dbReference type="Gene3D" id="3.40.50.300">
    <property type="entry name" value="P-loop containing nucleotide triphosphate hydrolases"/>
    <property type="match status" value="1"/>
</dbReference>
<comment type="caution">
    <text evidence="12">The sequence shown here is derived from an EMBL/GenBank/DDBJ whole genome shotgun (WGS) entry which is preliminary data.</text>
</comment>
<dbReference type="SMART" id="SM00382">
    <property type="entry name" value="AAA"/>
    <property type="match status" value="1"/>
</dbReference>
<feature type="transmembrane region" description="Helical" evidence="9">
    <location>
        <begin position="166"/>
        <end position="184"/>
    </location>
</feature>
<keyword evidence="8 9" id="KW-0472">Membrane</keyword>
<evidence type="ECO:0000313" key="13">
    <source>
        <dbReference type="Proteomes" id="UP000004757"/>
    </source>
</evidence>
<keyword evidence="3" id="KW-0813">Transport</keyword>
<evidence type="ECO:0000256" key="2">
    <source>
        <dbReference type="ARBA" id="ARBA00005417"/>
    </source>
</evidence>
<dbReference type="InterPro" id="IPR027417">
    <property type="entry name" value="P-loop_NTPase"/>
</dbReference>
<dbReference type="GO" id="GO:0016887">
    <property type="term" value="F:ATP hydrolysis activity"/>
    <property type="evidence" value="ECO:0007669"/>
    <property type="project" value="InterPro"/>
</dbReference>
<dbReference type="GO" id="GO:0005886">
    <property type="term" value="C:plasma membrane"/>
    <property type="evidence" value="ECO:0007669"/>
    <property type="project" value="UniProtKB-SubCell"/>
</dbReference>
<dbReference type="Gene3D" id="1.20.1560.10">
    <property type="entry name" value="ABC transporter type 1, transmembrane domain"/>
    <property type="match status" value="1"/>
</dbReference>
<evidence type="ECO:0000256" key="9">
    <source>
        <dbReference type="SAM" id="Phobius"/>
    </source>
</evidence>
<dbReference type="Pfam" id="PF00005">
    <property type="entry name" value="ABC_tran"/>
    <property type="match status" value="1"/>
</dbReference>
<evidence type="ECO:0000256" key="1">
    <source>
        <dbReference type="ARBA" id="ARBA00004651"/>
    </source>
</evidence>
<evidence type="ECO:0000256" key="6">
    <source>
        <dbReference type="ARBA" id="ARBA00022840"/>
    </source>
</evidence>
<comment type="similarity">
    <text evidence="2">Belongs to the ABC transporter superfamily.</text>
</comment>
<evidence type="ECO:0000313" key="12">
    <source>
        <dbReference type="EMBL" id="EFF41449.1"/>
    </source>
</evidence>
<dbReference type="GO" id="GO:0005524">
    <property type="term" value="F:ATP binding"/>
    <property type="evidence" value="ECO:0007669"/>
    <property type="project" value="UniProtKB-KW"/>
</dbReference>
<dbReference type="InterPro" id="IPR039421">
    <property type="entry name" value="Type_1_exporter"/>
</dbReference>
<dbReference type="InterPro" id="IPR011527">
    <property type="entry name" value="ABC1_TM_dom"/>
</dbReference>
<evidence type="ECO:0000259" key="10">
    <source>
        <dbReference type="PROSITE" id="PS50893"/>
    </source>
</evidence>
<feature type="non-terminal residue" evidence="12">
    <location>
        <position position="1"/>
    </location>
</feature>
<dbReference type="PROSITE" id="PS50893">
    <property type="entry name" value="ABC_TRANSPORTER_2"/>
    <property type="match status" value="1"/>
</dbReference>
<keyword evidence="5" id="KW-0547">Nucleotide-binding</keyword>
<dbReference type="EMBL" id="ADNC01000021">
    <property type="protein sequence ID" value="EFF41449.1"/>
    <property type="molecule type" value="Genomic_DNA"/>
</dbReference>
<sequence>IYISIAAKLRENIYKKIQQMPIEYFETKKTGDLMSAITNDTNNLTEAIISLLTTIFTFIFGFFLAFIMMFLYAPVIAAIISITLPLSTIVSLLLMRKSSHFYHQQQKKLGEFNGYLEEIIEALPLVNLHQQSKQVKEKFDQYNASLIPNEWTSVSYWMSGWVLFNALKYVNTVITLVLCLVFYFNKIPSYGISPFTFGTIASLSLYVQTASERFQGFIDITNSLFRGMGSWKRIKDITEEKIEKEADDLNELDYKQGIIEFKNISFAYPSKPEINVLENITFKINPGTTTALVGATGCGKTTISKILSKFYIPKHGDITIDEQSILKSSQHSWRKHIGIIMQDTFIFEDTIKNNLKCANENVSDEEIIKATKACSLHDFIMSLEKGYDTIIKHNGSSLSEGQRQLLAIARAFIANKPIIILDEATSNIDTITELQIQKALKEMMKDRTMLVIAHRLSTIKESDNIIVLEKGKILEQGNHEQLIHNDKHYASLYKTGFESK</sequence>